<sequence>MSYNPSILKSSKVAFVSGCTGITGYAITEHLIRKPKDEWSKIVISSRKRPTVYWSDPRVEWVSIDFLKPVEEIVDALNPFCKDVTHAFFSSYIHAEDLSKLPEKNVPLFKNFVDAIEIVSPKLQRISLQTGGKYYGLFPRAIPLTEDMPRYDDKGTNFYYPQEDYLAEAQKRSDGRWFYNVFRPNAVIGFTPQANGMSVGLSMAIYLLVHAELGQVPLFPGSEHALNSPEDVSYPPGMADMTLWATTQENTKNEAFNCCIGDPFIWRFMFPKLAKHFGVEVSEDQVQVLLGSSQEWAKDKREAWISLTSKYGGDPTAFDWCTWDMFTWCMDRKYTPWSSINKAKRLGWTRQDFAFDIWVEAFRSFENAGVLPKASSVRARLEG</sequence>
<organism evidence="1 2">
    <name type="scientific">Neofusicoccum parvum</name>
    <dbReference type="NCBI Taxonomy" id="310453"/>
    <lineage>
        <taxon>Eukaryota</taxon>
        <taxon>Fungi</taxon>
        <taxon>Dikarya</taxon>
        <taxon>Ascomycota</taxon>
        <taxon>Pezizomycotina</taxon>
        <taxon>Dothideomycetes</taxon>
        <taxon>Dothideomycetes incertae sedis</taxon>
        <taxon>Botryosphaeriales</taxon>
        <taxon>Botryosphaeriaceae</taxon>
        <taxon>Neofusicoccum</taxon>
    </lineage>
</organism>
<keyword evidence="2" id="KW-1185">Reference proteome</keyword>
<dbReference type="Proteomes" id="UP001165186">
    <property type="component" value="Unassembled WGS sequence"/>
</dbReference>
<evidence type="ECO:0000313" key="2">
    <source>
        <dbReference type="Proteomes" id="UP001165186"/>
    </source>
</evidence>
<comment type="caution">
    <text evidence="1">The sequence shown here is derived from an EMBL/GenBank/DDBJ whole genome shotgun (WGS) entry which is preliminary data.</text>
</comment>
<proteinExistence type="predicted"/>
<reference evidence="1" key="1">
    <citation type="submission" date="2024-09" db="EMBL/GenBank/DDBJ databases">
        <title>Draft Genome Sequences of Neofusicoccum parvum.</title>
        <authorList>
            <person name="Ashida A."/>
            <person name="Camagna M."/>
            <person name="Tanaka A."/>
            <person name="Takemoto D."/>
        </authorList>
    </citation>
    <scope>NUCLEOTIDE SEQUENCE</scope>
    <source>
        <strain evidence="1">PPO83</strain>
    </source>
</reference>
<gene>
    <name evidence="1" type="primary">g5224</name>
    <name evidence="1" type="ORF">NpPPO83_00005224</name>
</gene>
<accession>A0ACB5SB15</accession>
<name>A0ACB5SB15_9PEZI</name>
<protein>
    <submittedName>
        <fullName evidence="1">Nucleoside-diphosphate-sugar epimerase</fullName>
    </submittedName>
</protein>
<evidence type="ECO:0000313" key="1">
    <source>
        <dbReference type="EMBL" id="GME33041.1"/>
    </source>
</evidence>
<dbReference type="EMBL" id="BSXG01000231">
    <property type="protein sequence ID" value="GME33041.1"/>
    <property type="molecule type" value="Genomic_DNA"/>
</dbReference>